<dbReference type="InterPro" id="IPR057326">
    <property type="entry name" value="KR_dom"/>
</dbReference>
<dbReference type="GO" id="GO:0030639">
    <property type="term" value="P:polyketide biosynthetic process"/>
    <property type="evidence" value="ECO:0007669"/>
    <property type="project" value="UniProtKB-ARBA"/>
</dbReference>
<dbReference type="Pfam" id="PF21089">
    <property type="entry name" value="PKS_DH_N"/>
    <property type="match status" value="1"/>
</dbReference>
<dbReference type="InterPro" id="IPR056501">
    <property type="entry name" value="NAD-bd_HRPKS_sdrA"/>
</dbReference>
<dbReference type="GO" id="GO:0016491">
    <property type="term" value="F:oxidoreductase activity"/>
    <property type="evidence" value="ECO:0007669"/>
    <property type="project" value="UniProtKB-KW"/>
</dbReference>
<dbReference type="Gene3D" id="3.40.366.10">
    <property type="entry name" value="Malonyl-Coenzyme A Acyl Carrier Protein, domain 2"/>
    <property type="match status" value="1"/>
</dbReference>
<dbReference type="EMBL" id="JPDN02000017">
    <property type="protein sequence ID" value="PON25620.1"/>
    <property type="molecule type" value="Genomic_DNA"/>
</dbReference>
<dbReference type="PROSITE" id="PS50075">
    <property type="entry name" value="CARRIER"/>
    <property type="match status" value="1"/>
</dbReference>
<dbReference type="SMART" id="SM00822">
    <property type="entry name" value="PKS_KR"/>
    <property type="match status" value="1"/>
</dbReference>
<dbReference type="InterPro" id="IPR049552">
    <property type="entry name" value="PKS_DH_N"/>
</dbReference>
<dbReference type="Pfam" id="PF08659">
    <property type="entry name" value="KR"/>
    <property type="match status" value="1"/>
</dbReference>
<keyword evidence="6" id="KW-0560">Oxidoreductase</keyword>
<dbReference type="SUPFAM" id="SSF53335">
    <property type="entry name" value="S-adenosyl-L-methionine-dependent methyltransferases"/>
    <property type="match status" value="1"/>
</dbReference>
<evidence type="ECO:0000259" key="10">
    <source>
        <dbReference type="PROSITE" id="PS50075"/>
    </source>
</evidence>
<comment type="pathway">
    <text evidence="1">Secondary metabolite biosynthesis.</text>
</comment>
<dbReference type="SUPFAM" id="SSF47336">
    <property type="entry name" value="ACP-like"/>
    <property type="match status" value="1"/>
</dbReference>
<dbReference type="Pfam" id="PF14765">
    <property type="entry name" value="PS-DH"/>
    <property type="match status" value="1"/>
</dbReference>
<evidence type="ECO:0000256" key="3">
    <source>
        <dbReference type="ARBA" id="ARBA00022553"/>
    </source>
</evidence>
<dbReference type="Pfam" id="PF00550">
    <property type="entry name" value="PP-binding"/>
    <property type="match status" value="1"/>
</dbReference>
<dbReference type="InterPro" id="IPR011032">
    <property type="entry name" value="GroES-like_sf"/>
</dbReference>
<evidence type="ECO:0000256" key="2">
    <source>
        <dbReference type="ARBA" id="ARBA00022450"/>
    </source>
</evidence>
<dbReference type="SMART" id="SM00829">
    <property type="entry name" value="PKS_ER"/>
    <property type="match status" value="1"/>
</dbReference>
<comment type="caution">
    <text evidence="13">The sequence shown here is derived from an EMBL/GenBank/DDBJ whole genome shotgun (WGS) entry which is preliminary data.</text>
</comment>
<dbReference type="InterPro" id="IPR013154">
    <property type="entry name" value="ADH-like_N"/>
</dbReference>
<dbReference type="SUPFAM" id="SSF52151">
    <property type="entry name" value="FabD/lysophospholipase-like"/>
    <property type="match status" value="1"/>
</dbReference>
<evidence type="ECO:0000256" key="4">
    <source>
        <dbReference type="ARBA" id="ARBA00022679"/>
    </source>
</evidence>
<dbReference type="InterPro" id="IPR013217">
    <property type="entry name" value="Methyltransf_12"/>
</dbReference>
<dbReference type="CDD" id="cd02440">
    <property type="entry name" value="AdoMet_MTases"/>
    <property type="match status" value="1"/>
</dbReference>
<dbReference type="Pfam" id="PF08240">
    <property type="entry name" value="ADH_N"/>
    <property type="match status" value="1"/>
</dbReference>
<dbReference type="RefSeq" id="XP_024405602.1">
    <property type="nucleotide sequence ID" value="XM_024549653.1"/>
</dbReference>
<proteinExistence type="predicted"/>
<dbReference type="InterPro" id="IPR009081">
    <property type="entry name" value="PP-bd_ACP"/>
</dbReference>
<keyword evidence="5" id="KW-0521">NADP</keyword>
<dbReference type="Gene3D" id="3.40.50.150">
    <property type="entry name" value="Vaccinia Virus protein VP39"/>
    <property type="match status" value="1"/>
</dbReference>
<dbReference type="InterPro" id="IPR020841">
    <property type="entry name" value="PKS_Beta-ketoAc_synthase_dom"/>
</dbReference>
<dbReference type="PROSITE" id="PS00012">
    <property type="entry name" value="PHOSPHOPANTETHEINE"/>
    <property type="match status" value="1"/>
</dbReference>
<dbReference type="GeneID" id="29982905"/>
<dbReference type="InterPro" id="IPR029063">
    <property type="entry name" value="SAM-dependent_MTases_sf"/>
</dbReference>
<feature type="active site" description="Proton donor; for dehydratase activity" evidence="9">
    <location>
        <position position="1173"/>
    </location>
</feature>
<feature type="domain" description="Ketosynthase family 3 (KS3)" evidence="11">
    <location>
        <begin position="13"/>
        <end position="397"/>
    </location>
</feature>
<keyword evidence="2" id="KW-0596">Phosphopantetheine</keyword>
<dbReference type="InterPro" id="IPR020807">
    <property type="entry name" value="PKS_DH"/>
</dbReference>
<dbReference type="Pfam" id="PF23114">
    <property type="entry name" value="NAD-bd_HRPKS_sdrA"/>
    <property type="match status" value="1"/>
</dbReference>
<feature type="region of interest" description="N-terminal hotdog fold" evidence="9">
    <location>
        <begin position="948"/>
        <end position="1085"/>
    </location>
</feature>
<dbReference type="InterPro" id="IPR036291">
    <property type="entry name" value="NAD(P)-bd_dom_sf"/>
</dbReference>
<dbReference type="Gene3D" id="3.40.47.10">
    <property type="match status" value="2"/>
</dbReference>
<evidence type="ECO:0000256" key="6">
    <source>
        <dbReference type="ARBA" id="ARBA00023002"/>
    </source>
</evidence>
<dbReference type="Gene3D" id="1.10.1200.10">
    <property type="entry name" value="ACP-like"/>
    <property type="match status" value="1"/>
</dbReference>
<evidence type="ECO:0000256" key="9">
    <source>
        <dbReference type="PROSITE-ProRule" id="PRU01363"/>
    </source>
</evidence>
<dbReference type="Pfam" id="PF00698">
    <property type="entry name" value="Acyl_transf_1"/>
    <property type="match status" value="1"/>
</dbReference>
<accession>A0A2P4ZMU6</accession>
<evidence type="ECO:0000256" key="5">
    <source>
        <dbReference type="ARBA" id="ARBA00022857"/>
    </source>
</evidence>
<dbReference type="InterPro" id="IPR050091">
    <property type="entry name" value="PKS_NRPS_Biosynth_Enz"/>
</dbReference>
<dbReference type="InterPro" id="IPR001227">
    <property type="entry name" value="Ac_transferase_dom_sf"/>
</dbReference>
<keyword evidence="8" id="KW-0012">Acyltransferase</keyword>
<feature type="domain" description="Carrier" evidence="10">
    <location>
        <begin position="2484"/>
        <end position="2561"/>
    </location>
</feature>
<keyword evidence="4" id="KW-0808">Transferase</keyword>
<dbReference type="Proteomes" id="UP000054821">
    <property type="component" value="Unassembled WGS sequence"/>
</dbReference>
<dbReference type="Gene3D" id="3.10.129.110">
    <property type="entry name" value="Polyketide synthase dehydratase"/>
    <property type="match status" value="1"/>
</dbReference>
<dbReference type="GO" id="GO:0031177">
    <property type="term" value="F:phosphopantetheine binding"/>
    <property type="evidence" value="ECO:0007669"/>
    <property type="project" value="InterPro"/>
</dbReference>
<evidence type="ECO:0000259" key="11">
    <source>
        <dbReference type="PROSITE" id="PS52004"/>
    </source>
</evidence>
<dbReference type="InterPro" id="IPR049900">
    <property type="entry name" value="PKS_mFAS_DH"/>
</dbReference>
<dbReference type="PANTHER" id="PTHR43775:SF29">
    <property type="entry name" value="ASPERFURANONE POLYKETIDE SYNTHASE AFOG-RELATED"/>
    <property type="match status" value="1"/>
</dbReference>
<dbReference type="SMART" id="SM00823">
    <property type="entry name" value="PKS_PP"/>
    <property type="match status" value="1"/>
</dbReference>
<reference evidence="13 14" key="1">
    <citation type="journal article" date="2016" name="Genome Announc.">
        <title>Draft Whole-Genome Sequence of Trichoderma gamsii T6085, a Promising Biocontrol Agent of Fusarium Head Blight on Wheat.</title>
        <authorList>
            <person name="Baroncelli R."/>
            <person name="Zapparata A."/>
            <person name="Piaggeschi G."/>
            <person name="Sarrocco S."/>
            <person name="Vannacci G."/>
        </authorList>
    </citation>
    <scope>NUCLEOTIDE SEQUENCE [LARGE SCALE GENOMIC DNA]</scope>
    <source>
        <strain evidence="13 14">T6085</strain>
    </source>
</reference>
<dbReference type="Pfam" id="PF00107">
    <property type="entry name" value="ADH_zinc_N"/>
    <property type="match status" value="1"/>
</dbReference>
<dbReference type="InterPro" id="IPR016035">
    <property type="entry name" value="Acyl_Trfase/lysoPLipase"/>
</dbReference>
<evidence type="ECO:0000256" key="1">
    <source>
        <dbReference type="ARBA" id="ARBA00005179"/>
    </source>
</evidence>
<dbReference type="InterPro" id="IPR014043">
    <property type="entry name" value="Acyl_transferase_dom"/>
</dbReference>
<evidence type="ECO:0000256" key="7">
    <source>
        <dbReference type="ARBA" id="ARBA00023268"/>
    </source>
</evidence>
<dbReference type="Pfam" id="PF02801">
    <property type="entry name" value="Ketoacyl-synt_C"/>
    <property type="match status" value="1"/>
</dbReference>
<dbReference type="Gene3D" id="3.90.180.10">
    <property type="entry name" value="Medium-chain alcohol dehydrogenases, catalytic domain"/>
    <property type="match status" value="1"/>
</dbReference>
<dbReference type="PROSITE" id="PS52019">
    <property type="entry name" value="PKS_MFAS_DH"/>
    <property type="match status" value="1"/>
</dbReference>
<dbReference type="InterPro" id="IPR020806">
    <property type="entry name" value="PKS_PP-bd"/>
</dbReference>
<evidence type="ECO:0000256" key="8">
    <source>
        <dbReference type="ARBA" id="ARBA00023315"/>
    </source>
</evidence>
<dbReference type="SMART" id="SM00827">
    <property type="entry name" value="PKS_AT"/>
    <property type="match status" value="1"/>
</dbReference>
<dbReference type="SUPFAM" id="SSF51735">
    <property type="entry name" value="NAD(P)-binding Rossmann-fold domains"/>
    <property type="match status" value="2"/>
</dbReference>
<dbReference type="PROSITE" id="PS52004">
    <property type="entry name" value="KS3_2"/>
    <property type="match status" value="1"/>
</dbReference>
<protein>
    <submittedName>
        <fullName evidence="13">Uncharacterized protein</fullName>
    </submittedName>
</protein>
<feature type="active site" description="Proton acceptor; for dehydratase activity" evidence="9">
    <location>
        <position position="980"/>
    </location>
</feature>
<dbReference type="InterPro" id="IPR016039">
    <property type="entry name" value="Thiolase-like"/>
</dbReference>
<sequence>MAQTTSKIPDQGNGDIAVVGYSFRLPQDVNDDLSFWDVLENRRNLMTGWPESRMSAQSFLDTKPDKPFPKGGHFITEDIAGFDAPFFSVTAKEAAAMDPMQRLTLEASYRAFEKAGFPTENLKGSQTAVFHASMLEDYARLVAMDPDNAERTAITGGTVSCVIPNRALVTGANLLLDPAIFHFLSSQNFLAPDSRCYSFDHRARGYARGEGIIAVVLKPIAAAVRDGDMIRAVIRATGSNQDGYTPILTQPSQKAQEELIEHVYKQAILPLTDTRYVEAHGTGTPVGDPIEARAIGRVFRGYRSKTEPLYIGSVKSNIGHLEGASGLAGLLKVVLSLERGVIPPNALFEKINPAIDADFWHISIPTASVFWPSQGLRRASVNSFGFGGSNTHVVIDDALHYLRERDLPGNHCTVTVPKNVAGKLVSSPSPIIDGRLEDFSDSDLSVDSEKTAYTKASSQSSTTERLPKLLVWSAADEQATKRSIRDYELFYNEKIAGNRIKLDRLAYTLAARRTHMLWRSFAITVNDQDGTPGLDAVKPMRSSADATLAFVFTGQGAQYTGMGWDLVKYSVFADTLQRIEKIYESLGCTWSIFDELRSSKNIDLPQYSQPLSTAIQIALLELLASFGIVPKAVVGHSSGEIAAAYTIGALSLEAACKVSYFRGQLAGKLKANNVSSPGAMMSINLTEANVPGYLAAIGDEVSSVCVACVNSPLNCTLSGPETAIDAIKVQADKDGIFAQKLKTGVAYHSPAMEAIAEEYITRMGSLEGASRQDLKVASAIPMVSSVSGKTVRPAALKTGQYWVNNMVSPVRFADAVQLLTQEPSKVQIGLRNITDLVEIGSHPALRRVAQDTIRQTVNKKQLIRYHAALQRSRPPMQMTLELVGQLFCLGYSVSISAVNQESGVDSKELAKKPAFLVNTPDYPFNRSQNYWAESRISRDYRLRGKVNGDFLGARASDWNPLAPRWRNFLSVESVPWAGHHKVSDTTLYPAAGMLVMAIEAVQQMAPSDREVFGFLVKQADFISPILVQETWEDRTETQVHLRPVDLQKGHDKDGSLGFEIDIFSYTRESWVKCFNASIQVDYKETTSIYGSERRKLRDSKIQKQFSQAAESCVWPVDSAVLYRDAAEVGLQYGDWFQLVQDARWDAKTTAIASIDVSNDRYRTNSLMHPVVLDQAFHVLRVSSGQQFAANVPVRLLDAWFASSPKWQAPDTGSIRWISTSTSALAFEDAQGHGERGTLAALADDGTVLCTIEQAITAAVSNETASKEKKLLYSTEWKPQISLLEPQQLSVVCKADPSERDETTVIGNHAKICSALNLVSVRVLQRLDRAKIPDSLARHVEWMEHHVSNMTPEDRLLGESISDEDLEARLVEVEEVLPAWKLYTSCARKLPQILTGEIDPLQVVFESDQAEIFYADLFQKLCQDGRLGTILDLVSHETPAQRILEVGAGTGGMTSHVLSLLQQREERTGGSSFAEYTYTDISPMFFERAGNRWPHLKAQGRLTFKTFNLDKPIEDQGFQTESYDIVVAASVLHATPYLEATVRNVRRALKPGGRLILLEVINPDDIATNFMAGLVPGWWVAREAWRPHSAAVPEHLWDKCLRDHGFSGNDVVLRDYKSDSCHIMSILISTAVEEPKNAPEINSGKLVIVVDEHKSHWQTQLAELVQKELDPEATKALSICAFSLDELSQSLSDVTPDDVVVCIAEVHNQPLLSRLSEKSFKCLQYLVGNTTKLLWVTASSTDSEDYASYGVMQGFFRAIRAEQVDSHIISLSIEGKVDSLKTAQFIAKTFRASFESPSSKELEYLVRDGLLMTGRAIKDVSGNDTLASLSSRRLQHKAWYDGPALQLSIGTHGALDTLRFVRDTKHDTDLGPNDVEIDAKAWGLNKQDLQAIMDRQDFHLTLQLGAECAGIVTHVGRDCDASIKIGDRVCMVTPGCMRQYPRGTEKSVYKIPDSMSFEAATSMLVPSMTAYYALINVGRLERDEKVIIHTAASAVGQAAVRIAQMQGAEVIATFSTPLERDTLTKTMGLSEDQILDSNSIEFTQAVMQLTGEYGVDVVFNQLAGKDVVRASYECLATGGRFLDIRSHTRDNNSAFSISIFDKNTSFSVIDVLDLNPRMIGTLLKKSMELMEQGLIQPPQLQCFNASEVERAFQELQSSDVSGRVIIKPQNDDLVPKFIQEQQPWKFDAEASYLIAGGSGGLGRAIAKWMVDHGAKNLIIPSRSGAASKAAQEMVKELTARGVKIVTPKCDVASEADLSDALDDCCRTMPPVKGCINAAMVLQDAVFQSSMTFEQWNLTMRSKVQTSWNLHRFLPKDLDFFIMLSSIAGVIGQMASANYSGGCTYQDALVRYRLAHGQTALSLDIGWMRNVGIVAENSAYQRQRQSLEDMKQIEDTELLAALTMYCDPGSPLSQIVAQAKGQVLLGLNTPADLLIKGRSAPQLMDRPLFAPFSFIADSGSATSNGANNNGGAAAGVRFRQTSDSGERSGIVLRALAARLARAMSISPDDVEPNKTLSHYGVDSLMSVDLRNWFGREFGATLPVFAIMGGSSIAKIVDLVVERSVAGEK</sequence>
<feature type="domain" description="PKS/mFAS DH" evidence="12">
    <location>
        <begin position="948"/>
        <end position="1265"/>
    </location>
</feature>
<dbReference type="SMART" id="SM00825">
    <property type="entry name" value="PKS_KS"/>
    <property type="match status" value="1"/>
</dbReference>
<dbReference type="CDD" id="cd00833">
    <property type="entry name" value="PKS"/>
    <property type="match status" value="1"/>
</dbReference>
<dbReference type="GO" id="GO:0006633">
    <property type="term" value="P:fatty acid biosynthetic process"/>
    <property type="evidence" value="ECO:0007669"/>
    <property type="project" value="TreeGrafter"/>
</dbReference>
<feature type="region of interest" description="C-terminal hotdog fold" evidence="9">
    <location>
        <begin position="1113"/>
        <end position="1265"/>
    </location>
</feature>
<dbReference type="CDD" id="cd05195">
    <property type="entry name" value="enoyl_red"/>
    <property type="match status" value="1"/>
</dbReference>
<dbReference type="Pfam" id="PF00109">
    <property type="entry name" value="ketoacyl-synt"/>
    <property type="match status" value="2"/>
</dbReference>
<dbReference type="PANTHER" id="PTHR43775">
    <property type="entry name" value="FATTY ACID SYNTHASE"/>
    <property type="match status" value="1"/>
</dbReference>
<dbReference type="InterPro" id="IPR013968">
    <property type="entry name" value="PKS_KR"/>
</dbReference>
<dbReference type="Pfam" id="PF08242">
    <property type="entry name" value="Methyltransf_12"/>
    <property type="match status" value="1"/>
</dbReference>
<dbReference type="SMART" id="SM00826">
    <property type="entry name" value="PKS_DH"/>
    <property type="match status" value="1"/>
</dbReference>
<evidence type="ECO:0000313" key="13">
    <source>
        <dbReference type="EMBL" id="PON25620.1"/>
    </source>
</evidence>
<dbReference type="SUPFAM" id="SSF53901">
    <property type="entry name" value="Thiolase-like"/>
    <property type="match status" value="2"/>
</dbReference>
<dbReference type="SUPFAM" id="SSF50129">
    <property type="entry name" value="GroES-like"/>
    <property type="match status" value="1"/>
</dbReference>
<evidence type="ECO:0000259" key="12">
    <source>
        <dbReference type="PROSITE" id="PS52019"/>
    </source>
</evidence>
<dbReference type="GO" id="GO:0004312">
    <property type="term" value="F:fatty acid synthase activity"/>
    <property type="evidence" value="ECO:0007669"/>
    <property type="project" value="TreeGrafter"/>
</dbReference>
<dbReference type="InterPro" id="IPR020843">
    <property type="entry name" value="ER"/>
</dbReference>
<evidence type="ECO:0000313" key="14">
    <source>
        <dbReference type="Proteomes" id="UP000054821"/>
    </source>
</evidence>
<gene>
    <name evidence="13" type="ORF">TGAM01_v205505</name>
</gene>
<keyword evidence="14" id="KW-1185">Reference proteome</keyword>
<dbReference type="InterPro" id="IPR042104">
    <property type="entry name" value="PKS_dehydratase_sf"/>
</dbReference>
<dbReference type="InterPro" id="IPR049551">
    <property type="entry name" value="PKS_DH_C"/>
</dbReference>
<dbReference type="InterPro" id="IPR036736">
    <property type="entry name" value="ACP-like_sf"/>
</dbReference>
<dbReference type="InterPro" id="IPR013149">
    <property type="entry name" value="ADH-like_C"/>
</dbReference>
<dbReference type="SUPFAM" id="SSF55048">
    <property type="entry name" value="Probable ACP-binding domain of malonyl-CoA ACP transacylase"/>
    <property type="match status" value="1"/>
</dbReference>
<keyword evidence="3" id="KW-0597">Phosphoprotein</keyword>
<keyword evidence="7" id="KW-0511">Multifunctional enzyme</keyword>
<name>A0A2P4ZMU6_9HYPO</name>
<dbReference type="InterPro" id="IPR006162">
    <property type="entry name" value="Ppantetheine_attach_site"/>
</dbReference>
<dbReference type="InterPro" id="IPR014031">
    <property type="entry name" value="Ketoacyl_synth_C"/>
</dbReference>
<organism evidence="13 14">
    <name type="scientific">Trichoderma gamsii</name>
    <dbReference type="NCBI Taxonomy" id="398673"/>
    <lineage>
        <taxon>Eukaryota</taxon>
        <taxon>Fungi</taxon>
        <taxon>Dikarya</taxon>
        <taxon>Ascomycota</taxon>
        <taxon>Pezizomycotina</taxon>
        <taxon>Sordariomycetes</taxon>
        <taxon>Hypocreomycetidae</taxon>
        <taxon>Hypocreales</taxon>
        <taxon>Hypocreaceae</taxon>
        <taxon>Trichoderma</taxon>
    </lineage>
</organism>
<dbReference type="Gene3D" id="3.40.50.720">
    <property type="entry name" value="NAD(P)-binding Rossmann-like Domain"/>
    <property type="match status" value="1"/>
</dbReference>
<dbReference type="InterPro" id="IPR014030">
    <property type="entry name" value="Ketoacyl_synth_N"/>
</dbReference>
<dbReference type="InterPro" id="IPR016036">
    <property type="entry name" value="Malonyl_transacylase_ACP-bd"/>
</dbReference>
<dbReference type="STRING" id="398673.A0A2P4ZMU6"/>